<dbReference type="Gene3D" id="2.60.120.10">
    <property type="entry name" value="Jelly Rolls"/>
    <property type="match status" value="2"/>
</dbReference>
<comment type="caution">
    <text evidence="15">The sequence shown here is derived from an EMBL/GenBank/DDBJ whole genome shotgun (WGS) entry which is preliminary data.</text>
</comment>
<dbReference type="InterPro" id="IPR002048">
    <property type="entry name" value="EF_hand_dom"/>
</dbReference>
<feature type="repeat" description="ANK" evidence="10">
    <location>
        <begin position="2366"/>
        <end position="2386"/>
    </location>
</feature>
<keyword evidence="7 12" id="KW-1133">Transmembrane helix</keyword>
<feature type="compositionally biased region" description="Polar residues" evidence="11">
    <location>
        <begin position="1502"/>
        <end position="1527"/>
    </location>
</feature>
<dbReference type="Gene3D" id="1.25.40.20">
    <property type="entry name" value="Ankyrin repeat-containing domain"/>
    <property type="match status" value="6"/>
</dbReference>
<dbReference type="SUPFAM" id="SSF81324">
    <property type="entry name" value="Voltage-gated potassium channels"/>
    <property type="match status" value="2"/>
</dbReference>
<dbReference type="PROSITE" id="PS50222">
    <property type="entry name" value="EF_HAND_2"/>
    <property type="match status" value="1"/>
</dbReference>
<dbReference type="InterPro" id="IPR000595">
    <property type="entry name" value="cNMP-bd_dom"/>
</dbReference>
<feature type="domain" description="EF-hand" evidence="14">
    <location>
        <begin position="1350"/>
        <end position="1385"/>
    </location>
</feature>
<evidence type="ECO:0000256" key="12">
    <source>
        <dbReference type="SAM" id="Phobius"/>
    </source>
</evidence>
<keyword evidence="10" id="KW-0040">ANK repeat</keyword>
<dbReference type="Proteomes" id="UP001190700">
    <property type="component" value="Unassembled WGS sequence"/>
</dbReference>
<dbReference type="Gene3D" id="1.10.287.630">
    <property type="entry name" value="Helix hairpin bin"/>
    <property type="match status" value="2"/>
</dbReference>
<dbReference type="InterPro" id="IPR005821">
    <property type="entry name" value="Ion_trans_dom"/>
</dbReference>
<feature type="domain" description="Cyclic nucleotide-binding" evidence="13">
    <location>
        <begin position="629"/>
        <end position="750"/>
    </location>
</feature>
<comment type="subcellular location">
    <subcellularLocation>
        <location evidence="1">Membrane</location>
        <topology evidence="1">Multi-pass membrane protein</topology>
    </subcellularLocation>
</comment>
<dbReference type="PROSITE" id="PS50042">
    <property type="entry name" value="CNMP_BINDING_3"/>
    <property type="match status" value="2"/>
</dbReference>
<evidence type="ECO:0000256" key="3">
    <source>
        <dbReference type="ARBA" id="ARBA00022448"/>
    </source>
</evidence>
<dbReference type="InterPro" id="IPR014710">
    <property type="entry name" value="RmlC-like_jellyroll"/>
</dbReference>
<dbReference type="Pfam" id="PF00520">
    <property type="entry name" value="Ion_trans"/>
    <property type="match status" value="1"/>
</dbReference>
<dbReference type="SUPFAM" id="SSF51206">
    <property type="entry name" value="cAMP-binding domain-like"/>
    <property type="match status" value="2"/>
</dbReference>
<dbReference type="SUPFAM" id="SSF48403">
    <property type="entry name" value="Ankyrin repeat"/>
    <property type="match status" value="2"/>
</dbReference>
<evidence type="ECO:0000256" key="10">
    <source>
        <dbReference type="PROSITE-ProRule" id="PRU00023"/>
    </source>
</evidence>
<protein>
    <submittedName>
        <fullName evidence="15">Uncharacterized protein</fullName>
    </submittedName>
</protein>
<feature type="transmembrane region" description="Helical" evidence="12">
    <location>
        <begin position="527"/>
        <end position="552"/>
    </location>
</feature>
<dbReference type="Gene3D" id="1.10.287.70">
    <property type="match status" value="2"/>
</dbReference>
<evidence type="ECO:0000256" key="5">
    <source>
        <dbReference type="ARBA" id="ARBA00022826"/>
    </source>
</evidence>
<dbReference type="PANTHER" id="PTHR45743:SF2">
    <property type="entry name" value="POTASSIUM CHANNEL AKT1"/>
    <property type="match status" value="1"/>
</dbReference>
<keyword evidence="5" id="KW-0630">Potassium</keyword>
<feature type="repeat" description="ANK" evidence="10">
    <location>
        <begin position="827"/>
        <end position="859"/>
    </location>
</feature>
<keyword evidence="8" id="KW-0406">Ion transport</keyword>
<dbReference type="Pfam" id="PF00027">
    <property type="entry name" value="cNMP_binding"/>
    <property type="match status" value="2"/>
</dbReference>
<evidence type="ECO:0000256" key="6">
    <source>
        <dbReference type="ARBA" id="ARBA00022882"/>
    </source>
</evidence>
<feature type="region of interest" description="Disordered" evidence="11">
    <location>
        <begin position="1428"/>
        <end position="1454"/>
    </location>
</feature>
<dbReference type="SMART" id="SM00248">
    <property type="entry name" value="ANK"/>
    <property type="match status" value="13"/>
</dbReference>
<dbReference type="PROSITE" id="PS50297">
    <property type="entry name" value="ANK_REP_REGION"/>
    <property type="match status" value="3"/>
</dbReference>
<keyword evidence="5" id="KW-0633">Potassium transport</keyword>
<feature type="transmembrane region" description="Helical" evidence="12">
    <location>
        <begin position="438"/>
        <end position="461"/>
    </location>
</feature>
<evidence type="ECO:0000313" key="16">
    <source>
        <dbReference type="Proteomes" id="UP001190700"/>
    </source>
</evidence>
<evidence type="ECO:0000256" key="4">
    <source>
        <dbReference type="ARBA" id="ARBA00022692"/>
    </source>
</evidence>
<dbReference type="Pfam" id="PF12796">
    <property type="entry name" value="Ank_2"/>
    <property type="match status" value="4"/>
</dbReference>
<keyword evidence="3" id="KW-0813">Transport</keyword>
<accession>A0AAE0GW81</accession>
<evidence type="ECO:0000256" key="2">
    <source>
        <dbReference type="ARBA" id="ARBA00007929"/>
    </source>
</evidence>
<dbReference type="GO" id="GO:0005509">
    <property type="term" value="F:calcium ion binding"/>
    <property type="evidence" value="ECO:0007669"/>
    <property type="project" value="InterPro"/>
</dbReference>
<evidence type="ECO:0000256" key="11">
    <source>
        <dbReference type="SAM" id="MobiDB-lite"/>
    </source>
</evidence>
<keyword evidence="6" id="KW-0407">Ion channel</keyword>
<dbReference type="PROSITE" id="PS50088">
    <property type="entry name" value="ANK_REPEAT"/>
    <property type="match status" value="4"/>
</dbReference>
<reference evidence="15 16" key="1">
    <citation type="journal article" date="2015" name="Genome Biol. Evol.">
        <title>Comparative Genomics of a Bacterivorous Green Alga Reveals Evolutionary Causalities and Consequences of Phago-Mixotrophic Mode of Nutrition.</title>
        <authorList>
            <person name="Burns J.A."/>
            <person name="Paasch A."/>
            <person name="Narechania A."/>
            <person name="Kim E."/>
        </authorList>
    </citation>
    <scope>NUCLEOTIDE SEQUENCE [LARGE SCALE GENOMIC DNA]</scope>
    <source>
        <strain evidence="15 16">PLY_AMNH</strain>
    </source>
</reference>
<comment type="similarity">
    <text evidence="2">Belongs to the potassium channel family. Plant (TC 1.A.1.4) subfamily.</text>
</comment>
<sequence length="2788" mass="310928">MSGFHVPDSDSPPALVSSESVFHQAPPFAARDVALGDIVTERLRDLDCGFVDASLKGDEPLQLPQRSASVDSCSQPVLRTLSADAKQRAKHNIAEEAHCATPLRNSLVQGLDGDLDTAQKEDSGYVNDGMNKWIEEIAVQHAPSANGGGSESSSLIKENGDLMEDETLEDQIEMELTVKQTELPNIGNTTLPSVAFARQEDILPTSAAKLQKTKSRLAAFGMQSQARTGILLSSDPERRYRRKKKKVRFQLYSMKRARFFEGPLMQEKVLPYAKDTIFTVKKILLLYEMWALPYRPALAESNITEALFFIDIFVDTLHMLYLIGDVCHRVVGAYLDSYGNEGYHYELPHEVAAKQKGFRNSSRLKQACIVAWHVVKTHSKDILCELLVIWPMYITMVWSHSLWQVWIAMLPRIQRPVALWSYVRQQEMAIHVNVRKLAVLKFSMLLFGAVHWVGCGFYWLARVGDFDTSEHFGTMVGQYMDVADTAFNAESSRQLPFAYLYIIFRGLSTLSSTGYEQAVPKRMPEMAASILVLFIALVMEAYVIGTLFHYLVKKDPDVEAFQKRLQRLEDYAAIRQLPRELTDRLEHYLKFQYSKRSSSGKIIKSLPHSLQMKVCLYQYGEAINRNRFIFRDCNEQFLALLTLNMNEVYLMPSEVHVRQGDMSRSISFVTQGSLQCSKDGNVLRTVRADSDDATIVGEVAFFMGIPEPYTYAARESSDCTVLVFTKEVYEELMGNFPEQHGILVSHLLAGYGLNNIGGDEQTAAAVSEMSEEQEEEFLALKETIKMALVRRNADALTAMTYAASEGDVDTVRDFLLRGLPINSGDYDARTTLHLACAEGNLRVVELLVSEGADVNPSDRWGNTPLYDAITNKHGLIVDYLQSHGGQLITSNAPAMLCNAASIGDVDAMAVLIQNGVDQDSHDYDGRTALHLAASTGHLTVSKFLIDNGANPNAKDRWGSTPLQDAVLAGQPLVAELIHKAGGTLNIEDEAGFICSAAAEGAVSRMLLLAKCGLDINASDYDQRSALHLACAEKQILSVYILLTMPSIKVNAVDRWMGTPMEDALSSGAHGLGGAMLVQAAGGHVGPKASEHITGMPEKLEELTKLQGDPSKMLQLRRKIDILGQKVEAKIVYADMLDEDVVFRFHHDVTCYVLSHLPTIQSSINKVPDYLLKLEIAMEKLVSLLDKIMGVKAGKATKSKASTAHNPSKEPKGPVTTQDPYQILSKLNKIMLQLSRAEEPMTRFHNLLCNVAEGDAVSLDEQLRRVVAALGVAMPQSKTRTRIVQEIRARATIDSELSRLPLLGTLSSQHFVVHVLRGTKMTQPQIPADKNSTTTHEPANGNSVLGKAVLQSLDLIREAFNLMDLDGSGVLEAWEAYELWTLLRKKCGSDIALLLGCDQLGEGDLPDSIDYQQFMARCLKIMSEDLKQAVEEEQEVEDDNSSNGGGTDAISNCRDEDDATADEGYADLDKELQELDDAETLAQKMKEKKMQREGEGPSDGTIDESTGGQRLTSVEHSANNQKQSSRTRIASFDTAFSEGGKPAEDYTGAVARHFRDVPDGVSFTDLFNIEKIREFSHKALLFDWLTGSSKHRKAHFKAQQEKEAIQLMQQEVFVKAEIDGSGKASVHELTQIIQDLAPCAGKPGMLKSAESHVGKHITFADFSAHCNRSSRARDLFTAVCGINWHHSKYDLPLGASWLVLSPLSTVRQAWDNIIYLCIIFYFIEVPVRIAFDTLRRSGWWYFAIAQSFDAMLVADVAVKFCTAYKNKKSVMVVDIKRIRRHYFGTDFPKDFVCAFPMDLLIMLATYVLLQFTPPPALEDSSGEWIPHTLMAWLRLPKLGTLRRLINTGAATKRPTITVMGRLKTLMPMLLSLIHVLGCLWWYLGTKFDTVMGNHWVDYYAGFGSENISDEGSILEQYALSIYWISASLSTSGLIGGMQPKNFVEMLFSCFVMAIQLTFFKYVLGEISNVVMEQDAELVETRRAVHQMQHFIDQRELPEELTREITNFFEFMSSTVGSKVATDEKEEDIFELLSHSLQVEVAHHISRKLLDTIQIFQSCSSHFLDSLSVSLREVTWLPETYIYRVNDVSREMYIINKGNVELTSTHGEEEPETVDAVVSAGQVFGEVSFLFGLRQTMNARTGVGSTATVFALHKSDFSQMIKLFPDEGELINKAVLATWEEQYIEGRTSKSGDGASSVGGSEMSMGSLIDDSALDDMHTVKKVLDIAKDKKKKEKIVSLVDAASKNDMDEVDRILSPGDISVDSGDYDQRTGERSTWRAGRGHTSMVTRLLTHYGADINVEDHLGGTPATDALRLKQTEVLQILRDHGAKIQLEDASGEMCRAAAEGDLQQLQRLMENGIDPNLVDYDGRSALHLAASNGHSDCVDFLCSLPNIEVNQQDRKFGTPLADAVRHKHTPVQRLLVAHGAVLGDHDVATQLSSIEGSAAESARCCRALMLDGEVPCRLSFAAAAARNDIQLLDTFHKCGVDLNQSDYDDRTAMHLAASNGCLEVMSWMLKVESIDVNPVDRLGGTPLEDAYRHEQSIIVMMLERQGGLRAGHPILKHKMETGKARRAEQVVERSRMRVKEVASQSDDLALSKLCHEWVTQLHEMIYPILEKTCEMLSIMGLLLDVHMKEDQLWGAMQMTQYKMLMTVGNDVVRLWKPLVHKAKKQKDVKIALFEIDRVYAHKLVRRQCPQLRELDKKREEVVNKLYHRLHQIVKTAGKNDCYFDAFFKKRHGLQYLDSRWCSGRISKVTRTVLATSPDLDELSVTTPQANKIKEDRSEASAQL</sequence>
<evidence type="ECO:0000256" key="1">
    <source>
        <dbReference type="ARBA" id="ARBA00004141"/>
    </source>
</evidence>
<feature type="repeat" description="ANK" evidence="10">
    <location>
        <begin position="957"/>
        <end position="989"/>
    </location>
</feature>
<dbReference type="CDD" id="cd00038">
    <property type="entry name" value="CAP_ED"/>
    <property type="match status" value="2"/>
</dbReference>
<feature type="compositionally biased region" description="Basic and acidic residues" evidence="11">
    <location>
        <begin position="1483"/>
        <end position="1494"/>
    </location>
</feature>
<evidence type="ECO:0000256" key="8">
    <source>
        <dbReference type="ARBA" id="ARBA00023065"/>
    </source>
</evidence>
<evidence type="ECO:0000259" key="14">
    <source>
        <dbReference type="PROSITE" id="PS50222"/>
    </source>
</evidence>
<keyword evidence="6" id="KW-0851">Voltage-gated channel</keyword>
<evidence type="ECO:0000256" key="9">
    <source>
        <dbReference type="ARBA" id="ARBA00023136"/>
    </source>
</evidence>
<gene>
    <name evidence="15" type="ORF">CYMTET_6939</name>
</gene>
<dbReference type="InterPro" id="IPR036770">
    <property type="entry name" value="Ankyrin_rpt-contain_sf"/>
</dbReference>
<keyword evidence="4 12" id="KW-0812">Transmembrane</keyword>
<dbReference type="GO" id="GO:0005249">
    <property type="term" value="F:voltage-gated potassium channel activity"/>
    <property type="evidence" value="ECO:0007669"/>
    <property type="project" value="InterPro"/>
</dbReference>
<dbReference type="PANTHER" id="PTHR45743">
    <property type="entry name" value="POTASSIUM CHANNEL AKT1"/>
    <property type="match status" value="1"/>
</dbReference>
<dbReference type="InterPro" id="IPR002110">
    <property type="entry name" value="Ankyrin_rpt"/>
</dbReference>
<dbReference type="SUPFAM" id="SSF47473">
    <property type="entry name" value="EF-hand"/>
    <property type="match status" value="1"/>
</dbReference>
<feature type="region of interest" description="Disordered" evidence="11">
    <location>
        <begin position="1195"/>
        <end position="1217"/>
    </location>
</feature>
<keyword evidence="5" id="KW-0631">Potassium channel</keyword>
<dbReference type="InterPro" id="IPR011992">
    <property type="entry name" value="EF-hand-dom_pair"/>
</dbReference>
<name>A0AAE0GW81_9CHLO</name>
<keyword evidence="9 12" id="KW-0472">Membrane</keyword>
<feature type="compositionally biased region" description="Acidic residues" evidence="11">
    <location>
        <begin position="1430"/>
        <end position="1439"/>
    </location>
</feature>
<evidence type="ECO:0000256" key="7">
    <source>
        <dbReference type="ARBA" id="ARBA00022989"/>
    </source>
</evidence>
<dbReference type="InterPro" id="IPR045319">
    <property type="entry name" value="KAT/AKT"/>
</dbReference>
<dbReference type="InterPro" id="IPR018490">
    <property type="entry name" value="cNMP-bd_dom_sf"/>
</dbReference>
<feature type="domain" description="Cyclic nucleotide-binding" evidence="13">
    <location>
        <begin position="2053"/>
        <end position="2159"/>
    </location>
</feature>
<dbReference type="SMART" id="SM00100">
    <property type="entry name" value="cNMP"/>
    <property type="match status" value="2"/>
</dbReference>
<evidence type="ECO:0000313" key="15">
    <source>
        <dbReference type="EMBL" id="KAK3285457.1"/>
    </source>
</evidence>
<feature type="region of interest" description="Disordered" evidence="11">
    <location>
        <begin position="1483"/>
        <end position="1528"/>
    </location>
</feature>
<proteinExistence type="inferred from homology"/>
<dbReference type="GO" id="GO:0034702">
    <property type="term" value="C:monoatomic ion channel complex"/>
    <property type="evidence" value="ECO:0007669"/>
    <property type="project" value="UniProtKB-KW"/>
</dbReference>
<organism evidence="15 16">
    <name type="scientific">Cymbomonas tetramitiformis</name>
    <dbReference type="NCBI Taxonomy" id="36881"/>
    <lineage>
        <taxon>Eukaryota</taxon>
        <taxon>Viridiplantae</taxon>
        <taxon>Chlorophyta</taxon>
        <taxon>Pyramimonadophyceae</taxon>
        <taxon>Pyramimonadales</taxon>
        <taxon>Pyramimonadaceae</taxon>
        <taxon>Cymbomonas</taxon>
    </lineage>
</organism>
<evidence type="ECO:0000259" key="13">
    <source>
        <dbReference type="PROSITE" id="PS50042"/>
    </source>
</evidence>
<feature type="repeat" description="ANK" evidence="10">
    <location>
        <begin position="924"/>
        <end position="956"/>
    </location>
</feature>
<keyword evidence="16" id="KW-1185">Reference proteome</keyword>
<dbReference type="EMBL" id="LGRX02001808">
    <property type="protein sequence ID" value="KAK3285457.1"/>
    <property type="molecule type" value="Genomic_DNA"/>
</dbReference>